<accession>A0ABW2G4K8</accession>
<evidence type="ECO:0000256" key="5">
    <source>
        <dbReference type="ARBA" id="ARBA00022801"/>
    </source>
</evidence>
<evidence type="ECO:0000259" key="11">
    <source>
        <dbReference type="Pfam" id="PF00912"/>
    </source>
</evidence>
<feature type="domain" description="Penicillin-binding protein transpeptidase" evidence="10">
    <location>
        <begin position="362"/>
        <end position="628"/>
    </location>
</feature>
<name>A0ABW2G4K8_9ACTN</name>
<dbReference type="Pfam" id="PF00912">
    <property type="entry name" value="Transgly"/>
    <property type="match status" value="1"/>
</dbReference>
<evidence type="ECO:0000256" key="1">
    <source>
        <dbReference type="ARBA" id="ARBA00022645"/>
    </source>
</evidence>
<dbReference type="Gene3D" id="1.10.3810.10">
    <property type="entry name" value="Biosynthetic peptidoglycan transglycosylase-like"/>
    <property type="match status" value="1"/>
</dbReference>
<feature type="domain" description="Glycosyl transferase family 51" evidence="11">
    <location>
        <begin position="76"/>
        <end position="261"/>
    </location>
</feature>
<dbReference type="EC" id="2.4.-.-" evidence="12"/>
<comment type="caution">
    <text evidence="12">The sequence shown here is derived from an EMBL/GenBank/DDBJ whole genome shotgun (WGS) entry which is preliminary data.</text>
</comment>
<dbReference type="Proteomes" id="UP001596435">
    <property type="component" value="Unassembled WGS sequence"/>
</dbReference>
<evidence type="ECO:0000256" key="4">
    <source>
        <dbReference type="ARBA" id="ARBA00022679"/>
    </source>
</evidence>
<dbReference type="InterPro" id="IPR012338">
    <property type="entry name" value="Beta-lactam/transpept-like"/>
</dbReference>
<keyword evidence="5" id="KW-0378">Hydrolase</keyword>
<dbReference type="SUPFAM" id="SSF56601">
    <property type="entry name" value="beta-lactamase/transpeptidase-like"/>
    <property type="match status" value="1"/>
</dbReference>
<dbReference type="Gene3D" id="3.40.710.10">
    <property type="entry name" value="DD-peptidase/beta-lactamase superfamily"/>
    <property type="match status" value="1"/>
</dbReference>
<keyword evidence="13" id="KW-1185">Reference proteome</keyword>
<reference evidence="13" key="1">
    <citation type="journal article" date="2019" name="Int. J. Syst. Evol. Microbiol.">
        <title>The Global Catalogue of Microorganisms (GCM) 10K type strain sequencing project: providing services to taxonomists for standard genome sequencing and annotation.</title>
        <authorList>
            <consortium name="The Broad Institute Genomics Platform"/>
            <consortium name="The Broad Institute Genome Sequencing Center for Infectious Disease"/>
            <person name="Wu L."/>
            <person name="Ma J."/>
        </authorList>
    </citation>
    <scope>NUCLEOTIDE SEQUENCE [LARGE SCALE GENOMIC DNA]</scope>
    <source>
        <strain evidence="13">CGMCC 1.12859</strain>
    </source>
</reference>
<sequence length="682" mass="71193">MAPHNSRGLWKKALLGARLLGASALGGVLVAGLALPAVGAAGLGARSAVDDFDNLPDDFVTPALSQASTVLDADGGTIATIYSRDRTVVASDKIAPVMKTALVDIEDSRFYQHGAVDLKGILRALNSNAANGGTSQGASTLAQQYVKNVFVDQAGDDPQKVLEAQRQTVDRKIRELKYAIKVEESLTKDQILTNYLNITFFGEKAYGVEAAAQRYFSVSAKDLTLPQAALLAGLVQSPSAYDPTVKADLAKERRDTVLRRMAELGHITPAQEQQAIAAPLGLNVTRPHQGCITAGTGEGFFCDYVQKVVLTDPAFGKTAADRTALWNRGGLQIRTTLDPKTQKSVQDAVTSHAYPSEKPAAAMTVVQPGTGKILGMAQSRTYGLGQGQTQINLNVPKRMGGGLGFPTGSTFKPIVAAAALENGIPVTQSYTSDYSIPWPAMKDCSGGRFPENGEVHNDSTKLVGSFAMPEAMAKSVNTYFARLEADAGLCNVAKLAASLGITQQAGGEKLSVVPSMTLGSNDLTPLEMASAYAAFAAHGTYCTPTAITAVIGPDGKGLTVPKQSCADVMSPTTADTVTAMLRGVVEDGTGTTAGLDDRDSAGKTGTTNEGRQAWFVGYTPEVAGATVVSDTLAPAPLEGQRMGGRRIDQAFGATLAGPIWRDAVEGALDGVPAGDFTAVHLP</sequence>
<dbReference type="InterPro" id="IPR023346">
    <property type="entry name" value="Lysozyme-like_dom_sf"/>
</dbReference>
<comment type="catalytic activity">
    <reaction evidence="8">
        <text>[GlcNAc-(1-&gt;4)-Mur2Ac(oyl-L-Ala-gamma-D-Glu-L-Lys-D-Ala-D-Ala)](n)-di-trans,octa-cis-undecaprenyl diphosphate + beta-D-GlcNAc-(1-&gt;4)-Mur2Ac(oyl-L-Ala-gamma-D-Glu-L-Lys-D-Ala-D-Ala)-di-trans,octa-cis-undecaprenyl diphosphate = [GlcNAc-(1-&gt;4)-Mur2Ac(oyl-L-Ala-gamma-D-Glu-L-Lys-D-Ala-D-Ala)](n+1)-di-trans,octa-cis-undecaprenyl diphosphate + di-trans,octa-cis-undecaprenyl diphosphate + H(+)</text>
        <dbReference type="Rhea" id="RHEA:23708"/>
        <dbReference type="Rhea" id="RHEA-COMP:9602"/>
        <dbReference type="Rhea" id="RHEA-COMP:9603"/>
        <dbReference type="ChEBI" id="CHEBI:15378"/>
        <dbReference type="ChEBI" id="CHEBI:58405"/>
        <dbReference type="ChEBI" id="CHEBI:60033"/>
        <dbReference type="ChEBI" id="CHEBI:78435"/>
        <dbReference type="EC" id="2.4.99.28"/>
    </reaction>
</comment>
<keyword evidence="3 12" id="KW-0328">Glycosyltransferase</keyword>
<keyword evidence="6" id="KW-0511">Multifunctional enzyme</keyword>
<proteinExistence type="predicted"/>
<evidence type="ECO:0000259" key="10">
    <source>
        <dbReference type="Pfam" id="PF00905"/>
    </source>
</evidence>
<evidence type="ECO:0000256" key="9">
    <source>
        <dbReference type="SAM" id="MobiDB-lite"/>
    </source>
</evidence>
<dbReference type="InterPro" id="IPR001460">
    <property type="entry name" value="PCN-bd_Tpept"/>
</dbReference>
<evidence type="ECO:0000313" key="12">
    <source>
        <dbReference type="EMBL" id="MFC7183547.1"/>
    </source>
</evidence>
<dbReference type="SUPFAM" id="SSF53955">
    <property type="entry name" value="Lysozyme-like"/>
    <property type="match status" value="1"/>
</dbReference>
<dbReference type="RefSeq" id="WP_345705371.1">
    <property type="nucleotide sequence ID" value="NZ_BAABKV010000001.1"/>
</dbReference>
<evidence type="ECO:0000256" key="8">
    <source>
        <dbReference type="ARBA" id="ARBA00049902"/>
    </source>
</evidence>
<dbReference type="Pfam" id="PF00905">
    <property type="entry name" value="Transpeptidase"/>
    <property type="match status" value="1"/>
</dbReference>
<keyword evidence="2" id="KW-0645">Protease</keyword>
<dbReference type="GO" id="GO:0016757">
    <property type="term" value="F:glycosyltransferase activity"/>
    <property type="evidence" value="ECO:0007669"/>
    <property type="project" value="UniProtKB-KW"/>
</dbReference>
<evidence type="ECO:0000256" key="3">
    <source>
        <dbReference type="ARBA" id="ARBA00022676"/>
    </source>
</evidence>
<dbReference type="EMBL" id="JBHTAJ010000071">
    <property type="protein sequence ID" value="MFC7183547.1"/>
    <property type="molecule type" value="Genomic_DNA"/>
</dbReference>
<evidence type="ECO:0000313" key="13">
    <source>
        <dbReference type="Proteomes" id="UP001596435"/>
    </source>
</evidence>
<dbReference type="PANTHER" id="PTHR32282:SF33">
    <property type="entry name" value="PEPTIDOGLYCAN GLYCOSYLTRANSFERASE"/>
    <property type="match status" value="1"/>
</dbReference>
<evidence type="ECO:0000256" key="7">
    <source>
        <dbReference type="ARBA" id="ARBA00034000"/>
    </source>
</evidence>
<dbReference type="InterPro" id="IPR001264">
    <property type="entry name" value="Glyco_trans_51"/>
</dbReference>
<evidence type="ECO:0000256" key="2">
    <source>
        <dbReference type="ARBA" id="ARBA00022670"/>
    </source>
</evidence>
<dbReference type="InterPro" id="IPR036950">
    <property type="entry name" value="PBP_transglycosylase"/>
</dbReference>
<evidence type="ECO:0000256" key="6">
    <source>
        <dbReference type="ARBA" id="ARBA00023268"/>
    </source>
</evidence>
<dbReference type="InterPro" id="IPR050396">
    <property type="entry name" value="Glycosyltr_51/Transpeptidase"/>
</dbReference>
<comment type="catalytic activity">
    <reaction evidence="7">
        <text>Preferential cleavage: (Ac)2-L-Lys-D-Ala-|-D-Ala. Also transpeptidation of peptidyl-alanyl moieties that are N-acyl substituents of D-alanine.</text>
        <dbReference type="EC" id="3.4.16.4"/>
    </reaction>
</comment>
<keyword evidence="4 12" id="KW-0808">Transferase</keyword>
<feature type="region of interest" description="Disordered" evidence="9">
    <location>
        <begin position="588"/>
        <end position="608"/>
    </location>
</feature>
<keyword evidence="1" id="KW-0121">Carboxypeptidase</keyword>
<organism evidence="12 13">
    <name type="scientific">Kitasatospora paranensis</name>
    <dbReference type="NCBI Taxonomy" id="258053"/>
    <lineage>
        <taxon>Bacteria</taxon>
        <taxon>Bacillati</taxon>
        <taxon>Actinomycetota</taxon>
        <taxon>Actinomycetes</taxon>
        <taxon>Kitasatosporales</taxon>
        <taxon>Streptomycetaceae</taxon>
        <taxon>Kitasatospora</taxon>
    </lineage>
</organism>
<gene>
    <name evidence="12" type="ORF">ACFQMG_28795</name>
</gene>
<protein>
    <submittedName>
        <fullName evidence="12">Transglycosylase domain-containing protein</fullName>
        <ecNumber evidence="12">2.4.-.-</ecNumber>
    </submittedName>
</protein>
<dbReference type="PANTHER" id="PTHR32282">
    <property type="entry name" value="BINDING PROTEIN TRANSPEPTIDASE, PUTATIVE-RELATED"/>
    <property type="match status" value="1"/>
</dbReference>